<proteinExistence type="predicted"/>
<keyword evidence="1" id="KW-0472">Membrane</keyword>
<feature type="transmembrane region" description="Helical" evidence="1">
    <location>
        <begin position="172"/>
        <end position="192"/>
    </location>
</feature>
<name>I0LA10_9ACTN</name>
<keyword evidence="1" id="KW-1133">Transmembrane helix</keyword>
<evidence type="ECO:0000313" key="2">
    <source>
        <dbReference type="EMBL" id="CCH20657.1"/>
    </source>
</evidence>
<feature type="transmembrane region" description="Helical" evidence="1">
    <location>
        <begin position="91"/>
        <end position="108"/>
    </location>
</feature>
<organism evidence="2 3">
    <name type="scientific">Micromonospora lupini str. Lupac 08</name>
    <dbReference type="NCBI Taxonomy" id="1150864"/>
    <lineage>
        <taxon>Bacteria</taxon>
        <taxon>Bacillati</taxon>
        <taxon>Actinomycetota</taxon>
        <taxon>Actinomycetes</taxon>
        <taxon>Micromonosporales</taxon>
        <taxon>Micromonosporaceae</taxon>
        <taxon>Micromonospora</taxon>
    </lineage>
</organism>
<feature type="transmembrane region" description="Helical" evidence="1">
    <location>
        <begin position="52"/>
        <end position="70"/>
    </location>
</feature>
<dbReference type="OrthoDB" id="3479439at2"/>
<evidence type="ECO:0000256" key="1">
    <source>
        <dbReference type="SAM" id="Phobius"/>
    </source>
</evidence>
<dbReference type="STRING" id="1150864.MILUP08_45541"/>
<feature type="transmembrane region" description="Helical" evidence="1">
    <location>
        <begin position="114"/>
        <end position="143"/>
    </location>
</feature>
<keyword evidence="1" id="KW-0812">Transmembrane</keyword>
<dbReference type="AlphaFoldDB" id="I0LA10"/>
<gene>
    <name evidence="2" type="ORF">MILUP08_45541</name>
</gene>
<protein>
    <submittedName>
        <fullName evidence="2">Uncharacterized protein</fullName>
    </submittedName>
</protein>
<accession>I0LA10</accession>
<dbReference type="Proteomes" id="UP000003448">
    <property type="component" value="Unassembled WGS sequence"/>
</dbReference>
<keyword evidence="3" id="KW-1185">Reference proteome</keyword>
<comment type="caution">
    <text evidence="2">The sequence shown here is derived from an EMBL/GenBank/DDBJ whole genome shotgun (WGS) entry which is preliminary data.</text>
</comment>
<evidence type="ECO:0000313" key="3">
    <source>
        <dbReference type="Proteomes" id="UP000003448"/>
    </source>
</evidence>
<reference evidence="3" key="1">
    <citation type="journal article" date="2012" name="J. Bacteriol.">
        <title>Genome Sequence of Micromonospora lupini Lupac 08, Isolated from Root Nodules of Lupinus angustifolius.</title>
        <authorList>
            <person name="Alonso-Vega P."/>
            <person name="Normand P."/>
            <person name="Bacigalupe R."/>
            <person name="Pujic P."/>
            <person name="Lajus A."/>
            <person name="Vallenet D."/>
            <person name="Carro L."/>
            <person name="Coll P."/>
            <person name="Trujillo M.E."/>
        </authorList>
    </citation>
    <scope>NUCLEOTIDE SEQUENCE [LARGE SCALE GENOMIC DNA]</scope>
    <source>
        <strain evidence="3">Lupac 08</strain>
    </source>
</reference>
<dbReference type="EMBL" id="CAIE01000039">
    <property type="protein sequence ID" value="CCH20657.1"/>
    <property type="molecule type" value="Genomic_DNA"/>
</dbReference>
<feature type="transmembrane region" description="Helical" evidence="1">
    <location>
        <begin position="20"/>
        <end position="40"/>
    </location>
</feature>
<dbReference type="RefSeq" id="WP_007463829.1">
    <property type="nucleotide sequence ID" value="NZ_HF570108.1"/>
</dbReference>
<sequence length="195" mass="20849">MAGVAGPMLRDDRWGGTRFLLGLLVGGILGAAVLAVPFYLLATGVTAVLPEAVRVGLVIVVALGFGVADLRQRTPHVWRQVPQSLVRTLPPGSLGVVWGFDLALLFTTQKTTSFLWVALAALVLLSPAALPTTLVVVAVLAVLSMVALSIRKPTTTPIDEEKGRRWQDWQRIIRRWSGATLLVAAVAQASLLNWG</sequence>